<evidence type="ECO:0000256" key="1">
    <source>
        <dbReference type="SAM" id="Phobius"/>
    </source>
</evidence>
<dbReference type="EMBL" id="RCSS01000114">
    <property type="protein sequence ID" value="RVD92950.1"/>
    <property type="molecule type" value="Genomic_DNA"/>
</dbReference>
<dbReference type="AlphaFoldDB" id="A0A437AP57"/>
<organism evidence="2 3">
    <name type="scientific">Tubulinosema ratisbonensis</name>
    <dbReference type="NCBI Taxonomy" id="291195"/>
    <lineage>
        <taxon>Eukaryota</taxon>
        <taxon>Fungi</taxon>
        <taxon>Fungi incertae sedis</taxon>
        <taxon>Microsporidia</taxon>
        <taxon>Tubulinosematoidea</taxon>
        <taxon>Tubulinosematidae</taxon>
        <taxon>Tubulinosema</taxon>
    </lineage>
</organism>
<keyword evidence="3" id="KW-1185">Reference proteome</keyword>
<dbReference type="VEuPathDB" id="MicrosporidiaDB:TUBRATIS_005230"/>
<evidence type="ECO:0000313" key="3">
    <source>
        <dbReference type="Proteomes" id="UP000282876"/>
    </source>
</evidence>
<feature type="transmembrane region" description="Helical" evidence="1">
    <location>
        <begin position="54"/>
        <end position="70"/>
    </location>
</feature>
<comment type="caution">
    <text evidence="2">The sequence shown here is derived from an EMBL/GenBank/DDBJ whole genome shotgun (WGS) entry which is preliminary data.</text>
</comment>
<feature type="transmembrane region" description="Helical" evidence="1">
    <location>
        <begin position="76"/>
        <end position="96"/>
    </location>
</feature>
<sequence>KSPAKNENKLNYSHEIESPFTKKRSTSLKENDSLFLTTDKFIPEKIDNLNYKKIFFFYTLILLLFFNLFYNNFIFYNFFLEFFILIFFFFLQTYFLKKQILKINLQLKKESLKVYDEILLKIKQSAYEGKSVNVNVVKDKYTCDNRVWKLVKRMMNHNKRVLSRKGLVEGKRVDVWEYKL</sequence>
<keyword evidence="1" id="KW-1133">Transmembrane helix</keyword>
<reference evidence="2 3" key="1">
    <citation type="submission" date="2018-10" db="EMBL/GenBank/DDBJ databases">
        <title>Draft genome sequence of the microsporidian Tubulinosema ratisbonensis.</title>
        <authorList>
            <person name="Polonais V."/>
            <person name="Peyretaillade E."/>
            <person name="Niehus S."/>
            <person name="Wawrzyniak I."/>
            <person name="Franchet A."/>
            <person name="Gaspin C."/>
            <person name="Reichstadt M."/>
            <person name="Belser C."/>
            <person name="Labadie K."/>
            <person name="Delbac F."/>
            <person name="Ferrandon D."/>
        </authorList>
    </citation>
    <scope>NUCLEOTIDE SEQUENCE [LARGE SCALE GENOMIC DNA]</scope>
    <source>
        <strain evidence="2 3">Franzen</strain>
    </source>
</reference>
<accession>A0A437AP57</accession>
<gene>
    <name evidence="2" type="ORF">TUBRATIS_005230</name>
</gene>
<protein>
    <submittedName>
        <fullName evidence="2">Uncharacterized protein</fullName>
    </submittedName>
</protein>
<name>A0A437AP57_9MICR</name>
<feature type="non-terminal residue" evidence="2">
    <location>
        <position position="1"/>
    </location>
</feature>
<evidence type="ECO:0000313" key="2">
    <source>
        <dbReference type="EMBL" id="RVD92950.1"/>
    </source>
</evidence>
<keyword evidence="1" id="KW-0812">Transmembrane</keyword>
<proteinExistence type="predicted"/>
<dbReference type="Proteomes" id="UP000282876">
    <property type="component" value="Unassembled WGS sequence"/>
</dbReference>
<keyword evidence="1" id="KW-0472">Membrane</keyword>